<gene>
    <name evidence="1" type="primary">not</name>
    <name evidence="1" type="ORF">NARRFE1_00250</name>
</gene>
<proteinExistence type="predicted"/>
<keyword evidence="2" id="KW-1185">Reference proteome</keyword>
<evidence type="ECO:0000313" key="1">
    <source>
        <dbReference type="EMBL" id="BBA84987.1"/>
    </source>
</evidence>
<dbReference type="EMBL" id="AP018161">
    <property type="protein sequence ID" value="BBA84987.1"/>
    <property type="molecule type" value="Genomic_DNA"/>
</dbReference>
<name>A0A2Z5T3L5_9GAMM</name>
<dbReference type="RefSeq" id="WP_172597152.1">
    <property type="nucleotide sequence ID" value="NZ_AP018161.1"/>
</dbReference>
<dbReference type="KEGG" id="eor:NARRFE1_00250"/>
<sequence length="58" mass="6924">MYNNFQLVILLSKISKNIYVNNENIFNNNKSVEKVTIKALKIKNKYINFNNYNEIIIK</sequence>
<accession>A0A2Z5T3L5</accession>
<dbReference type="Proteomes" id="UP000289537">
    <property type="component" value="Chromosome"/>
</dbReference>
<dbReference type="AlphaFoldDB" id="A0A2Z5T3L5"/>
<organism evidence="1 2">
    <name type="scientific">endosymbiont of Rhynchophorus ferrugineus</name>
    <dbReference type="NCBI Taxonomy" id="1972133"/>
    <lineage>
        <taxon>Bacteria</taxon>
        <taxon>Pseudomonadati</taxon>
        <taxon>Pseudomonadota</taxon>
        <taxon>Gammaproteobacteria</taxon>
        <taxon>Candidatus Nardonella</taxon>
    </lineage>
</organism>
<protein>
    <submittedName>
        <fullName evidence="1">Uncharacterized protein</fullName>
    </submittedName>
</protein>
<reference evidence="1 2" key="1">
    <citation type="journal article" date="2017" name="Proc. Natl. Acad. Sci. U.S.A.">
        <title>Small genome symbiont underlies cuticle hardness in beetles.</title>
        <authorList>
            <person name="Anbutsu H."/>
            <person name="Moriyama M."/>
            <person name="Nikoh N."/>
            <person name="Hosokawa T."/>
            <person name="Futahashi R."/>
            <person name="Tanahashi M."/>
            <person name="Meng X.Y."/>
            <person name="Kuriwada T."/>
            <person name="Mori N."/>
            <person name="Oshima K."/>
            <person name="Hattori M."/>
            <person name="Fujie M."/>
            <person name="Satoh N."/>
            <person name="Maeda T."/>
            <person name="Shigenobu S."/>
            <person name="Koga R."/>
            <person name="Fukatsu T."/>
        </authorList>
    </citation>
    <scope>NUCLEOTIDE SEQUENCE [LARGE SCALE GENOMIC DNA]</scope>
    <source>
        <strain evidence="1">NARRFE1</strain>
    </source>
</reference>
<evidence type="ECO:0000313" key="2">
    <source>
        <dbReference type="Proteomes" id="UP000289537"/>
    </source>
</evidence>